<dbReference type="SUPFAM" id="SSF55781">
    <property type="entry name" value="GAF domain-like"/>
    <property type="match status" value="1"/>
</dbReference>
<dbReference type="InterPro" id="IPR014757">
    <property type="entry name" value="Tscrpt_reg_IclR_C"/>
</dbReference>
<dbReference type="Gene3D" id="1.10.10.10">
    <property type="entry name" value="Winged helix-like DNA-binding domain superfamily/Winged helix DNA-binding domain"/>
    <property type="match status" value="1"/>
</dbReference>
<dbReference type="GO" id="GO:0003700">
    <property type="term" value="F:DNA-binding transcription factor activity"/>
    <property type="evidence" value="ECO:0007669"/>
    <property type="project" value="TreeGrafter"/>
</dbReference>
<feature type="domain" description="IclR-ED" evidence="6">
    <location>
        <begin position="80"/>
        <end position="266"/>
    </location>
</feature>
<evidence type="ECO:0000313" key="8">
    <source>
        <dbReference type="Proteomes" id="UP000032611"/>
    </source>
</evidence>
<dbReference type="InterPro" id="IPR029016">
    <property type="entry name" value="GAF-like_dom_sf"/>
</dbReference>
<sequence>MTSTEDTTSNDSPKGAPAGTQTLSRGLAILECVADGISDVKGISAAIGKPRSTVHRMLGNLVAEGYLHHVPYSGYLIGPKLIRLGMVGLEQRPLVALAKPHLEELARKTNDTVHLAELDGATLFYLSKIPGRRGLEMRSRIGKRMPAASTGVGKGLMLGLPKSTWKGLYEQACAFSAQSDERPQLAPWSVFEEGMDEYVREGFSLDFEENELGIRCVGAPVFDVRGEAVAGVSIASAVPYMPEERMRSLGPVVRATADAISAELGWTPKE</sequence>
<dbReference type="PROSITE" id="PS51078">
    <property type="entry name" value="ICLR_ED"/>
    <property type="match status" value="1"/>
</dbReference>
<evidence type="ECO:0000259" key="5">
    <source>
        <dbReference type="PROSITE" id="PS51077"/>
    </source>
</evidence>
<dbReference type="AlphaFoldDB" id="A0A0D5LK71"/>
<dbReference type="OrthoDB" id="6057486at2"/>
<dbReference type="PATRIC" id="fig|1486262.3.peg.150"/>
<gene>
    <name evidence="7" type="ORF">TM49_00720</name>
</gene>
<evidence type="ECO:0000256" key="2">
    <source>
        <dbReference type="ARBA" id="ARBA00023125"/>
    </source>
</evidence>
<dbReference type="InterPro" id="IPR036390">
    <property type="entry name" value="WH_DNA-bd_sf"/>
</dbReference>
<dbReference type="InterPro" id="IPR050707">
    <property type="entry name" value="HTH_MetabolicPath_Reg"/>
</dbReference>
<dbReference type="GO" id="GO:0045892">
    <property type="term" value="P:negative regulation of DNA-templated transcription"/>
    <property type="evidence" value="ECO:0007669"/>
    <property type="project" value="TreeGrafter"/>
</dbReference>
<feature type="domain" description="HTH iclR-type" evidence="5">
    <location>
        <begin position="20"/>
        <end position="79"/>
    </location>
</feature>
<dbReference type="PANTHER" id="PTHR30136:SF24">
    <property type="entry name" value="HTH-TYPE TRANSCRIPTIONAL REPRESSOR ALLR"/>
    <property type="match status" value="1"/>
</dbReference>
<keyword evidence="2" id="KW-0238">DNA-binding</keyword>
<dbReference type="Gene3D" id="3.30.450.40">
    <property type="match status" value="1"/>
</dbReference>
<protein>
    <submittedName>
        <fullName evidence="7">Transcriptional regulator</fullName>
    </submittedName>
</protein>
<evidence type="ECO:0000256" key="3">
    <source>
        <dbReference type="ARBA" id="ARBA00023163"/>
    </source>
</evidence>
<dbReference type="EMBL" id="CP010803">
    <property type="protein sequence ID" value="AJY44541.1"/>
    <property type="molecule type" value="Genomic_DNA"/>
</dbReference>
<dbReference type="Pfam" id="PF09339">
    <property type="entry name" value="HTH_IclR"/>
    <property type="match status" value="1"/>
</dbReference>
<proteinExistence type="predicted"/>
<evidence type="ECO:0000256" key="4">
    <source>
        <dbReference type="SAM" id="MobiDB-lite"/>
    </source>
</evidence>
<reference evidence="7 8" key="1">
    <citation type="journal article" date="2015" name="Genome Announc.">
        <title>Complete genome sequence of Martelella endophytica YC6887, which has antifungal activity associated with a halophyte.</title>
        <authorList>
            <person name="Khan A."/>
            <person name="Khan H."/>
            <person name="Chung E.J."/>
            <person name="Hossain M.T."/>
            <person name="Chung Y.R."/>
        </authorList>
    </citation>
    <scope>NUCLEOTIDE SEQUENCE [LARGE SCALE GENOMIC DNA]</scope>
    <source>
        <strain evidence="7">YC6887</strain>
    </source>
</reference>
<keyword evidence="3" id="KW-0804">Transcription</keyword>
<keyword evidence="8" id="KW-1185">Reference proteome</keyword>
<dbReference type="InterPro" id="IPR005471">
    <property type="entry name" value="Tscrpt_reg_IclR_N"/>
</dbReference>
<feature type="compositionally biased region" description="Polar residues" evidence="4">
    <location>
        <begin position="1"/>
        <end position="12"/>
    </location>
</feature>
<organism evidence="7 8">
    <name type="scientific">Martelella endophytica</name>
    <dbReference type="NCBI Taxonomy" id="1486262"/>
    <lineage>
        <taxon>Bacteria</taxon>
        <taxon>Pseudomonadati</taxon>
        <taxon>Pseudomonadota</taxon>
        <taxon>Alphaproteobacteria</taxon>
        <taxon>Hyphomicrobiales</taxon>
        <taxon>Aurantimonadaceae</taxon>
        <taxon>Martelella</taxon>
    </lineage>
</organism>
<name>A0A0D5LK71_MAREN</name>
<dbReference type="KEGG" id="mey:TM49_00720"/>
<keyword evidence="1" id="KW-0805">Transcription regulation</keyword>
<accession>A0A0D5LK71</accession>
<dbReference type="Proteomes" id="UP000032611">
    <property type="component" value="Chromosome"/>
</dbReference>
<dbReference type="RefSeq" id="WP_045679110.1">
    <property type="nucleotide sequence ID" value="NZ_CP010803.1"/>
</dbReference>
<feature type="region of interest" description="Disordered" evidence="4">
    <location>
        <begin position="1"/>
        <end position="20"/>
    </location>
</feature>
<dbReference type="PANTHER" id="PTHR30136">
    <property type="entry name" value="HELIX-TURN-HELIX TRANSCRIPTIONAL REGULATOR, ICLR FAMILY"/>
    <property type="match status" value="1"/>
</dbReference>
<evidence type="ECO:0000259" key="6">
    <source>
        <dbReference type="PROSITE" id="PS51078"/>
    </source>
</evidence>
<dbReference type="SUPFAM" id="SSF46785">
    <property type="entry name" value="Winged helix' DNA-binding domain"/>
    <property type="match status" value="1"/>
</dbReference>
<dbReference type="Pfam" id="PF01614">
    <property type="entry name" value="IclR_C"/>
    <property type="match status" value="1"/>
</dbReference>
<evidence type="ECO:0000256" key="1">
    <source>
        <dbReference type="ARBA" id="ARBA00023015"/>
    </source>
</evidence>
<dbReference type="HOGENOM" id="CLU_062618_6_0_5"/>
<dbReference type="PROSITE" id="PS51077">
    <property type="entry name" value="HTH_ICLR"/>
    <property type="match status" value="1"/>
</dbReference>
<dbReference type="InterPro" id="IPR036388">
    <property type="entry name" value="WH-like_DNA-bd_sf"/>
</dbReference>
<dbReference type="STRING" id="1486262.TM49_00720"/>
<evidence type="ECO:0000313" key="7">
    <source>
        <dbReference type="EMBL" id="AJY44541.1"/>
    </source>
</evidence>
<dbReference type="SMART" id="SM00346">
    <property type="entry name" value="HTH_ICLR"/>
    <property type="match status" value="1"/>
</dbReference>
<dbReference type="GO" id="GO:0003677">
    <property type="term" value="F:DNA binding"/>
    <property type="evidence" value="ECO:0007669"/>
    <property type="project" value="UniProtKB-KW"/>
</dbReference>